<evidence type="ECO:0000313" key="2">
    <source>
        <dbReference type="EMBL" id="MFC3861734.1"/>
    </source>
</evidence>
<feature type="signal peptide" evidence="1">
    <location>
        <begin position="1"/>
        <end position="17"/>
    </location>
</feature>
<keyword evidence="3" id="KW-1185">Reference proteome</keyword>
<accession>A0ABV8A8M2</accession>
<gene>
    <name evidence="2" type="ORF">ACFOPQ_13280</name>
</gene>
<name>A0ABV8A8M2_9DEIO</name>
<evidence type="ECO:0000313" key="3">
    <source>
        <dbReference type="Proteomes" id="UP001595748"/>
    </source>
</evidence>
<feature type="chain" id="PRO_5047145725" evidence="1">
    <location>
        <begin position="18"/>
        <end position="184"/>
    </location>
</feature>
<protein>
    <submittedName>
        <fullName evidence="2">Uncharacterized protein</fullName>
    </submittedName>
</protein>
<organism evidence="2 3">
    <name type="scientific">Deinococcus antarcticus</name>
    <dbReference type="NCBI Taxonomy" id="1298767"/>
    <lineage>
        <taxon>Bacteria</taxon>
        <taxon>Thermotogati</taxon>
        <taxon>Deinococcota</taxon>
        <taxon>Deinococci</taxon>
        <taxon>Deinococcales</taxon>
        <taxon>Deinococcaceae</taxon>
        <taxon>Deinococcus</taxon>
    </lineage>
</organism>
<proteinExistence type="predicted"/>
<comment type="caution">
    <text evidence="2">The sequence shown here is derived from an EMBL/GenBank/DDBJ whole genome shotgun (WGS) entry which is preliminary data.</text>
</comment>
<dbReference type="RefSeq" id="WP_380078925.1">
    <property type="nucleotide sequence ID" value="NZ_JBHRZF010000156.1"/>
</dbReference>
<dbReference type="EMBL" id="JBHRZF010000156">
    <property type="protein sequence ID" value="MFC3861734.1"/>
    <property type="molecule type" value="Genomic_DNA"/>
</dbReference>
<keyword evidence="1" id="KW-0732">Signal</keyword>
<dbReference type="Proteomes" id="UP001595748">
    <property type="component" value="Unassembled WGS sequence"/>
</dbReference>
<reference evidence="3" key="1">
    <citation type="journal article" date="2019" name="Int. J. Syst. Evol. Microbiol.">
        <title>The Global Catalogue of Microorganisms (GCM) 10K type strain sequencing project: providing services to taxonomists for standard genome sequencing and annotation.</title>
        <authorList>
            <consortium name="The Broad Institute Genomics Platform"/>
            <consortium name="The Broad Institute Genome Sequencing Center for Infectious Disease"/>
            <person name="Wu L."/>
            <person name="Ma J."/>
        </authorList>
    </citation>
    <scope>NUCLEOTIDE SEQUENCE [LARGE SCALE GENOMIC DNA]</scope>
    <source>
        <strain evidence="3">CCTCC AB 2013263</strain>
    </source>
</reference>
<sequence length="184" mass="19411">MRKFLLLAALTLAPASAQTVTTIDASVKFPPIVQTAANLINFLSQGVRVSFLTPTAQPAATLNQTGGIRITGTSPQAAPLTQVQVMTPIPGTTQYVNEIYPLAQPLSTSQPLAAQSIVVRAADGQKVPLMNVLGRQAAWAKAPGLQKKPGGMPPGQLKQLCKKEPRNALCAQQPASQWKGNSKH</sequence>
<evidence type="ECO:0000256" key="1">
    <source>
        <dbReference type="SAM" id="SignalP"/>
    </source>
</evidence>